<dbReference type="Proteomes" id="UP001596050">
    <property type="component" value="Unassembled WGS sequence"/>
</dbReference>
<proteinExistence type="predicted"/>
<protein>
    <submittedName>
        <fullName evidence="1">Uncharacterized protein</fullName>
    </submittedName>
</protein>
<evidence type="ECO:0000313" key="2">
    <source>
        <dbReference type="Proteomes" id="UP001596050"/>
    </source>
</evidence>
<dbReference type="RefSeq" id="WP_379784597.1">
    <property type="nucleotide sequence ID" value="NZ_JBHSMU010000015.1"/>
</dbReference>
<dbReference type="EMBL" id="JBHSMU010000015">
    <property type="protein sequence ID" value="MFC5461158.1"/>
    <property type="molecule type" value="Genomic_DNA"/>
</dbReference>
<organism evidence="1 2">
    <name type="scientific">Massilia niabensis</name>
    <dbReference type="NCBI Taxonomy" id="544910"/>
    <lineage>
        <taxon>Bacteria</taxon>
        <taxon>Pseudomonadati</taxon>
        <taxon>Pseudomonadota</taxon>
        <taxon>Betaproteobacteria</taxon>
        <taxon>Burkholderiales</taxon>
        <taxon>Oxalobacteraceae</taxon>
        <taxon>Telluria group</taxon>
        <taxon>Massilia</taxon>
    </lineage>
</organism>
<name>A0ABW0L5R4_9BURK</name>
<accession>A0ABW0L5R4</accession>
<comment type="caution">
    <text evidence="1">The sequence shown here is derived from an EMBL/GenBank/DDBJ whole genome shotgun (WGS) entry which is preliminary data.</text>
</comment>
<sequence length="98" mass="10992">MDNQLKAVILDDETILLDGRKLVEQDELADALRLALQRDPNLILVIEPAKNEYYKGTGKVIYASQRVGVPVENLRFTTEDGDVVTFDELRARNPAPPV</sequence>
<keyword evidence="2" id="KW-1185">Reference proteome</keyword>
<gene>
    <name evidence="1" type="ORF">ACFPN5_15205</name>
</gene>
<reference evidence="2" key="1">
    <citation type="journal article" date="2019" name="Int. J. Syst. Evol. Microbiol.">
        <title>The Global Catalogue of Microorganisms (GCM) 10K type strain sequencing project: providing services to taxonomists for standard genome sequencing and annotation.</title>
        <authorList>
            <consortium name="The Broad Institute Genomics Platform"/>
            <consortium name="The Broad Institute Genome Sequencing Center for Infectious Disease"/>
            <person name="Wu L."/>
            <person name="Ma J."/>
        </authorList>
    </citation>
    <scope>NUCLEOTIDE SEQUENCE [LARGE SCALE GENOMIC DNA]</scope>
    <source>
        <strain evidence="2">KACC 12649</strain>
    </source>
</reference>
<evidence type="ECO:0000313" key="1">
    <source>
        <dbReference type="EMBL" id="MFC5461158.1"/>
    </source>
</evidence>